<organism evidence="3 4">
    <name type="scientific">Thamnocephalis sphaerospora</name>
    <dbReference type="NCBI Taxonomy" id="78915"/>
    <lineage>
        <taxon>Eukaryota</taxon>
        <taxon>Fungi</taxon>
        <taxon>Fungi incertae sedis</taxon>
        <taxon>Zoopagomycota</taxon>
        <taxon>Zoopagomycotina</taxon>
        <taxon>Zoopagomycetes</taxon>
        <taxon>Zoopagales</taxon>
        <taxon>Sigmoideomycetaceae</taxon>
        <taxon>Thamnocephalis</taxon>
    </lineage>
</organism>
<evidence type="ECO:0000256" key="1">
    <source>
        <dbReference type="SAM" id="MobiDB-lite"/>
    </source>
</evidence>
<name>A0A4P9XIE3_9FUNG</name>
<feature type="signal peptide" evidence="2">
    <location>
        <begin position="1"/>
        <end position="20"/>
    </location>
</feature>
<gene>
    <name evidence="3" type="ORF">THASP1DRAFT_26050</name>
</gene>
<dbReference type="Proteomes" id="UP000271241">
    <property type="component" value="Unassembled WGS sequence"/>
</dbReference>
<evidence type="ECO:0000313" key="3">
    <source>
        <dbReference type="EMBL" id="RKP05458.1"/>
    </source>
</evidence>
<accession>A0A4P9XIE3</accession>
<sequence length="202" mass="22122">MKLFYIALGLAASVALTADALPVNNGNSASTNVNHSALLSAHPICKPSNRRSEYIVELEEDKSKTDEERKQQRKELLDTLRKKDKDLKLRFEYDLVLNGFSVSTTLDRGCLKGLPGVERVSDVEQVSLPKFEPTNTNQPATPSFGVPSFTSQPAKPKTSALPAVDPSLQPEPRFSTLPITSRSTLQGPSNNILPVTDTVEKF</sequence>
<feature type="chain" id="PRO_5020857102" description="Inhibitor I9 domain-containing protein" evidence="2">
    <location>
        <begin position="21"/>
        <end position="202"/>
    </location>
</feature>
<keyword evidence="4" id="KW-1185">Reference proteome</keyword>
<evidence type="ECO:0000313" key="4">
    <source>
        <dbReference type="Proteomes" id="UP000271241"/>
    </source>
</evidence>
<protein>
    <recommendedName>
        <fullName evidence="5">Inhibitor I9 domain-containing protein</fullName>
    </recommendedName>
</protein>
<dbReference type="EMBL" id="KZ993124">
    <property type="protein sequence ID" value="RKP05458.1"/>
    <property type="molecule type" value="Genomic_DNA"/>
</dbReference>
<reference evidence="4" key="1">
    <citation type="journal article" date="2018" name="Nat. Microbiol.">
        <title>Leveraging single-cell genomics to expand the fungal tree of life.</title>
        <authorList>
            <person name="Ahrendt S.R."/>
            <person name="Quandt C.A."/>
            <person name="Ciobanu D."/>
            <person name="Clum A."/>
            <person name="Salamov A."/>
            <person name="Andreopoulos B."/>
            <person name="Cheng J.F."/>
            <person name="Woyke T."/>
            <person name="Pelin A."/>
            <person name="Henrissat B."/>
            <person name="Reynolds N.K."/>
            <person name="Benny G.L."/>
            <person name="Smith M.E."/>
            <person name="James T.Y."/>
            <person name="Grigoriev I.V."/>
        </authorList>
    </citation>
    <scope>NUCLEOTIDE SEQUENCE [LARGE SCALE GENOMIC DNA]</scope>
    <source>
        <strain evidence="4">RSA 1356</strain>
    </source>
</reference>
<feature type="region of interest" description="Disordered" evidence="1">
    <location>
        <begin position="130"/>
        <end position="192"/>
    </location>
</feature>
<feature type="compositionally biased region" description="Polar residues" evidence="1">
    <location>
        <begin position="177"/>
        <end position="192"/>
    </location>
</feature>
<evidence type="ECO:0000256" key="2">
    <source>
        <dbReference type="SAM" id="SignalP"/>
    </source>
</evidence>
<keyword evidence="2" id="KW-0732">Signal</keyword>
<proteinExistence type="predicted"/>
<dbReference type="AlphaFoldDB" id="A0A4P9XIE3"/>
<evidence type="ECO:0008006" key="5">
    <source>
        <dbReference type="Google" id="ProtNLM"/>
    </source>
</evidence>